<dbReference type="KEGG" id="trc:DYE49_02385"/>
<evidence type="ECO:0000313" key="2">
    <source>
        <dbReference type="Proteomes" id="UP000593591"/>
    </source>
</evidence>
<dbReference type="Proteomes" id="UP000593591">
    <property type="component" value="Chromosome"/>
</dbReference>
<reference evidence="1 2" key="1">
    <citation type="submission" date="2018-08" db="EMBL/GenBank/DDBJ databases">
        <title>The first complete genome of Treponema rectale (CHPAT), a commensal spirochete of the bovine rectum.</title>
        <authorList>
            <person name="Staton G.J."/>
            <person name="Clegg S.R."/>
            <person name="Carter S.D."/>
            <person name="Radford A.D."/>
            <person name="Darby A."/>
            <person name="Hall N."/>
            <person name="Birtles R.J."/>
            <person name="Evans N.J."/>
        </authorList>
    </citation>
    <scope>NUCLEOTIDE SEQUENCE [LARGE SCALE GENOMIC DNA]</scope>
    <source>
        <strain evidence="1 2">CHPA</strain>
    </source>
</reference>
<protein>
    <submittedName>
        <fullName evidence="1">Glycosyl transferase</fullName>
    </submittedName>
</protein>
<sequence>MKKSVKRVFTKLLNMFAGLFSDKLFLKLKYHLATGQKLDLSNPTTFDEKLQYLKLYNHNPKYTELVDKFEVKKYVESLIGKEYVIPTIGIYQSFEEINFDLLPKQFVIKCTHDSGGLVVVKDKSKVNIESIKKKITKSLRHNYFKFTREWPYKNVKPRIIIEEYIELGSKENHYDYKFMCFNGIPKYLFLDVGVIGSDGGHADEYYRNIYDMNFDLQPFRETRRNTPYLVEKPKNFEKMVEIAAILSKSIPHVRVDLYNVGGKIYFGEITFFHGSGINNKFIPDEYSKKMGDLIDLSSCK</sequence>
<evidence type="ECO:0000313" key="1">
    <source>
        <dbReference type="EMBL" id="QOS39363.1"/>
    </source>
</evidence>
<proteinExistence type="predicted"/>
<dbReference type="Pfam" id="PF14305">
    <property type="entry name" value="ATPgrasp_TupA"/>
    <property type="match status" value="1"/>
</dbReference>
<dbReference type="InterPro" id="IPR029465">
    <property type="entry name" value="ATPgrasp_TupA"/>
</dbReference>
<dbReference type="GO" id="GO:0016740">
    <property type="term" value="F:transferase activity"/>
    <property type="evidence" value="ECO:0007669"/>
    <property type="project" value="UniProtKB-KW"/>
</dbReference>
<accession>A0A7M1XIS4</accession>
<dbReference type="AlphaFoldDB" id="A0A7M1XIS4"/>
<organism evidence="1 2">
    <name type="scientific">Treponema rectale</name>
    <dbReference type="NCBI Taxonomy" id="744512"/>
    <lineage>
        <taxon>Bacteria</taxon>
        <taxon>Pseudomonadati</taxon>
        <taxon>Spirochaetota</taxon>
        <taxon>Spirochaetia</taxon>
        <taxon>Spirochaetales</taxon>
        <taxon>Treponemataceae</taxon>
        <taxon>Treponema</taxon>
    </lineage>
</organism>
<keyword evidence="1" id="KW-0808">Transferase</keyword>
<gene>
    <name evidence="1" type="ORF">DYE49_02385</name>
</gene>
<name>A0A7M1XIS4_9SPIR</name>
<dbReference type="EMBL" id="CP031517">
    <property type="protein sequence ID" value="QOS39363.1"/>
    <property type="molecule type" value="Genomic_DNA"/>
</dbReference>